<feature type="transmembrane region" description="Helical" evidence="1">
    <location>
        <begin position="317"/>
        <end position="339"/>
    </location>
</feature>
<dbReference type="GeneTree" id="ENSGT00730000112044"/>
<feature type="chain" id="PRO_5018537178" evidence="2">
    <location>
        <begin position="24"/>
        <end position="391"/>
    </location>
</feature>
<evidence type="ECO:0000313" key="3">
    <source>
        <dbReference type="Ensembl" id="ENSAPOP00000006581.1"/>
    </source>
</evidence>
<dbReference type="STRING" id="80966.ENSAPOP00000006581"/>
<evidence type="ECO:0000313" key="4">
    <source>
        <dbReference type="Proteomes" id="UP000257200"/>
    </source>
</evidence>
<dbReference type="FunCoup" id="A0A3Q1EP90">
    <property type="interactions" value="22"/>
</dbReference>
<name>A0A3Q1EP90_9TELE</name>
<dbReference type="SUPFAM" id="SSF49265">
    <property type="entry name" value="Fibronectin type III"/>
    <property type="match status" value="1"/>
</dbReference>
<dbReference type="Ensembl" id="ENSAPOT00000006413.1">
    <property type="protein sequence ID" value="ENSAPOP00000006581.1"/>
    <property type="gene ID" value="ENSAPOG00000008419.1"/>
</dbReference>
<dbReference type="AlphaFoldDB" id="A0A3Q1EP90"/>
<dbReference type="Proteomes" id="UP000257200">
    <property type="component" value="Unplaced"/>
</dbReference>
<keyword evidence="4" id="KW-1185">Reference proteome</keyword>
<feature type="signal peptide" evidence="2">
    <location>
        <begin position="1"/>
        <end position="23"/>
    </location>
</feature>
<organism evidence="3 4">
    <name type="scientific">Acanthochromis polyacanthus</name>
    <name type="common">spiny chromis</name>
    <dbReference type="NCBI Taxonomy" id="80966"/>
    <lineage>
        <taxon>Eukaryota</taxon>
        <taxon>Metazoa</taxon>
        <taxon>Chordata</taxon>
        <taxon>Craniata</taxon>
        <taxon>Vertebrata</taxon>
        <taxon>Euteleostomi</taxon>
        <taxon>Actinopterygii</taxon>
        <taxon>Neopterygii</taxon>
        <taxon>Teleostei</taxon>
        <taxon>Neoteleostei</taxon>
        <taxon>Acanthomorphata</taxon>
        <taxon>Ovalentaria</taxon>
        <taxon>Pomacentridae</taxon>
        <taxon>Acanthochromis</taxon>
    </lineage>
</organism>
<keyword evidence="1" id="KW-0472">Membrane</keyword>
<evidence type="ECO:0000256" key="1">
    <source>
        <dbReference type="SAM" id="Phobius"/>
    </source>
</evidence>
<dbReference type="InParanoid" id="A0A3Q1EP90"/>
<proteinExistence type="predicted"/>
<keyword evidence="1" id="KW-0812">Transmembrane</keyword>
<keyword evidence="1" id="KW-1133">Transmembrane helix</keyword>
<evidence type="ECO:0000256" key="2">
    <source>
        <dbReference type="SAM" id="SignalP"/>
    </source>
</evidence>
<dbReference type="InterPro" id="IPR036116">
    <property type="entry name" value="FN3_sf"/>
</dbReference>
<keyword evidence="2" id="KW-0732">Signal</keyword>
<reference evidence="3" key="2">
    <citation type="submission" date="2025-09" db="UniProtKB">
        <authorList>
            <consortium name="Ensembl"/>
        </authorList>
    </citation>
    <scope>IDENTIFICATION</scope>
</reference>
<protein>
    <submittedName>
        <fullName evidence="3">Uncharacterized LOC110950434</fullName>
    </submittedName>
</protein>
<sequence length="391" mass="44223">MTVNAVFWGFFGTAMLMVFHSEADHRLPALKNLSYTWVDPFTLNLSWSWDRPKHLPNCTIKYEIRYLDKSVKQPARTPNHHYKASFLTESNEGKFSIHAVAEFCAGWIESKPENIFISTQKPIVNVVKDFKCSIGSSQTNCSWEPVSPSAGLNISYRISGIGENNSLKMCNQSYSCGKRNGCVLENHGPENDIYVLAENAAGLQTFKARRVILLPKLTIRENESYLYLEWTPPDIGKNCQLNYVVCYSECERDKGCPKYTSVLNTPEPLKIAYDKNCRYEFKFNATPDKYCPPIHCDGIAVEVYGNNTRVKLSDGRLTVVAIVIPLILSVGVILSCYCFRRHRAILCPTMPDPSTIFKEMMNGNKEQKTKSESLYTPVPEPVEPVTITPVN</sequence>
<reference evidence="3" key="1">
    <citation type="submission" date="2025-08" db="UniProtKB">
        <authorList>
            <consortium name="Ensembl"/>
        </authorList>
    </citation>
    <scope>IDENTIFICATION</scope>
</reference>
<accession>A0A3Q1EP90</accession>